<dbReference type="GO" id="GO:0007623">
    <property type="term" value="P:circadian rhythm"/>
    <property type="evidence" value="ECO:0007669"/>
    <property type="project" value="UniProtKB-ARBA"/>
</dbReference>
<dbReference type="Pfam" id="PF06585">
    <property type="entry name" value="JHBP"/>
    <property type="match status" value="1"/>
</dbReference>
<dbReference type="PANTHER" id="PTHR11008:SF32">
    <property type="entry name" value="CIRCADIAN CLOCK-CONTROLLED PROTEIN DAYWAKE-RELATED"/>
    <property type="match status" value="1"/>
</dbReference>
<keyword evidence="1 4" id="KW-0732">Signal</keyword>
<comment type="similarity">
    <text evidence="3">Belongs to the TO family.</text>
</comment>
<dbReference type="InterPro" id="IPR010562">
    <property type="entry name" value="Haemolymph_juvenile_hormone-bd"/>
</dbReference>
<protein>
    <submittedName>
        <fullName evidence="5">Protein takeout</fullName>
    </submittedName>
</protein>
<reference evidence="5" key="1">
    <citation type="submission" date="2022-07" db="EMBL/GenBank/DDBJ databases">
        <authorList>
            <person name="Trinca V."/>
            <person name="Uliana J.V.C."/>
            <person name="Torres T.T."/>
            <person name="Ward R.J."/>
            <person name="Monesi N."/>
        </authorList>
    </citation>
    <scope>NUCLEOTIDE SEQUENCE</scope>
    <source>
        <strain evidence="5">HSMRA1968</strain>
        <tissue evidence="5">Whole embryos</tissue>
    </source>
</reference>
<dbReference type="AlphaFoldDB" id="A0A9Q0RXG2"/>
<name>A0A9Q0RXG2_9DIPT</name>
<dbReference type="PANTHER" id="PTHR11008">
    <property type="entry name" value="PROTEIN TAKEOUT-LIKE PROTEIN"/>
    <property type="match status" value="1"/>
</dbReference>
<dbReference type="OrthoDB" id="8190514at2759"/>
<evidence type="ECO:0000256" key="1">
    <source>
        <dbReference type="ARBA" id="ARBA00022729"/>
    </source>
</evidence>
<dbReference type="SMART" id="SM00700">
    <property type="entry name" value="JHBP"/>
    <property type="match status" value="1"/>
</dbReference>
<proteinExistence type="inferred from homology"/>
<evidence type="ECO:0000256" key="3">
    <source>
        <dbReference type="ARBA" id="ARBA00060902"/>
    </source>
</evidence>
<dbReference type="InterPro" id="IPR038606">
    <property type="entry name" value="To_sf"/>
</dbReference>
<dbReference type="EMBL" id="WJQU01000004">
    <property type="protein sequence ID" value="KAJ6635873.1"/>
    <property type="molecule type" value="Genomic_DNA"/>
</dbReference>
<keyword evidence="2" id="KW-0090">Biological rhythms</keyword>
<dbReference type="Proteomes" id="UP001151699">
    <property type="component" value="Chromosome C"/>
</dbReference>
<dbReference type="GO" id="GO:0005615">
    <property type="term" value="C:extracellular space"/>
    <property type="evidence" value="ECO:0007669"/>
    <property type="project" value="TreeGrafter"/>
</dbReference>
<feature type="signal peptide" evidence="4">
    <location>
        <begin position="1"/>
        <end position="23"/>
    </location>
</feature>
<dbReference type="Gene3D" id="3.15.10.30">
    <property type="entry name" value="Haemolymph juvenile hormone binding protein"/>
    <property type="match status" value="1"/>
</dbReference>
<evidence type="ECO:0000256" key="4">
    <source>
        <dbReference type="SAM" id="SignalP"/>
    </source>
</evidence>
<evidence type="ECO:0000256" key="2">
    <source>
        <dbReference type="ARBA" id="ARBA00023108"/>
    </source>
</evidence>
<feature type="chain" id="PRO_5040171632" evidence="4">
    <location>
        <begin position="24"/>
        <end position="252"/>
    </location>
</feature>
<organism evidence="5 6">
    <name type="scientific">Pseudolycoriella hygida</name>
    <dbReference type="NCBI Taxonomy" id="35572"/>
    <lineage>
        <taxon>Eukaryota</taxon>
        <taxon>Metazoa</taxon>
        <taxon>Ecdysozoa</taxon>
        <taxon>Arthropoda</taxon>
        <taxon>Hexapoda</taxon>
        <taxon>Insecta</taxon>
        <taxon>Pterygota</taxon>
        <taxon>Neoptera</taxon>
        <taxon>Endopterygota</taxon>
        <taxon>Diptera</taxon>
        <taxon>Nematocera</taxon>
        <taxon>Sciaroidea</taxon>
        <taxon>Sciaridae</taxon>
        <taxon>Pseudolycoriella</taxon>
    </lineage>
</organism>
<evidence type="ECO:0000313" key="6">
    <source>
        <dbReference type="Proteomes" id="UP001151699"/>
    </source>
</evidence>
<comment type="caution">
    <text evidence="5">The sequence shown here is derived from an EMBL/GenBank/DDBJ whole genome shotgun (WGS) entry which is preliminary data.</text>
</comment>
<dbReference type="FunFam" id="3.15.10.30:FF:000001">
    <property type="entry name" value="Takeout-like protein 1"/>
    <property type="match status" value="1"/>
</dbReference>
<accession>A0A9Q0RXG2</accession>
<sequence length="252" mass="28699">MMLTQFDPNIFVTLVLFSVVVNCDNFPNSIARCKYADVKCIENAINNVIKSSTGGIPEIDLRSIDPLYIGKTSLEQGASTGPVNIKVRMKNANMLGVKHLVIDKIVGFEKDPNKSKFEIHGFCPSVRIVGTYQISGKVLVVPVNGHGLANISLYDNSIKMEFLTRTERKADGEYLIIDDILYECDSKRMTLKFENLFNDPVISASMNSFFNENQDILYKELKQSMNRIFGNIIKKRIQQVFRKFPYRDFFLD</sequence>
<evidence type="ECO:0000313" key="5">
    <source>
        <dbReference type="EMBL" id="KAJ6635873.1"/>
    </source>
</evidence>
<keyword evidence="6" id="KW-1185">Reference proteome</keyword>
<gene>
    <name evidence="5" type="primary">to_6</name>
    <name evidence="5" type="ORF">Bhyg_14459</name>
</gene>